<protein>
    <submittedName>
        <fullName evidence="1">Uncharacterized protein</fullName>
    </submittedName>
</protein>
<accession>A0A0F9DFB1</accession>
<reference evidence="1" key="1">
    <citation type="journal article" date="2015" name="Nature">
        <title>Complex archaea that bridge the gap between prokaryotes and eukaryotes.</title>
        <authorList>
            <person name="Spang A."/>
            <person name="Saw J.H."/>
            <person name="Jorgensen S.L."/>
            <person name="Zaremba-Niedzwiedzka K."/>
            <person name="Martijn J."/>
            <person name="Lind A.E."/>
            <person name="van Eijk R."/>
            <person name="Schleper C."/>
            <person name="Guy L."/>
            <person name="Ettema T.J."/>
        </authorList>
    </citation>
    <scope>NUCLEOTIDE SEQUENCE</scope>
</reference>
<proteinExistence type="predicted"/>
<comment type="caution">
    <text evidence="1">The sequence shown here is derived from an EMBL/GenBank/DDBJ whole genome shotgun (WGS) entry which is preliminary data.</text>
</comment>
<dbReference type="AlphaFoldDB" id="A0A0F9DFB1"/>
<evidence type="ECO:0000313" key="1">
    <source>
        <dbReference type="EMBL" id="KKL60304.1"/>
    </source>
</evidence>
<sequence length="61" mass="6925">MSNLELQKRDAEATVHNILLFDMKLGDKSATLKETKVYLEHMTRKQGMGDLFVAIMGITKN</sequence>
<organism evidence="1">
    <name type="scientific">marine sediment metagenome</name>
    <dbReference type="NCBI Taxonomy" id="412755"/>
    <lineage>
        <taxon>unclassified sequences</taxon>
        <taxon>metagenomes</taxon>
        <taxon>ecological metagenomes</taxon>
    </lineage>
</organism>
<name>A0A0F9DFB1_9ZZZZ</name>
<gene>
    <name evidence="1" type="ORF">LCGC14_2206680</name>
</gene>
<dbReference type="EMBL" id="LAZR01029196">
    <property type="protein sequence ID" value="KKL60304.1"/>
    <property type="molecule type" value="Genomic_DNA"/>
</dbReference>